<organism evidence="5 6">
    <name type="scientific">Brachybacterium alimentarium</name>
    <dbReference type="NCBI Taxonomy" id="47845"/>
    <lineage>
        <taxon>Bacteria</taxon>
        <taxon>Bacillati</taxon>
        <taxon>Actinomycetota</taxon>
        <taxon>Actinomycetes</taxon>
        <taxon>Micrococcales</taxon>
        <taxon>Dermabacteraceae</taxon>
        <taxon>Brachybacterium</taxon>
    </lineage>
</organism>
<dbReference type="RefSeq" id="WP_096164354.1">
    <property type="nucleotide sequence ID" value="NZ_BAAAIQ010000013.1"/>
</dbReference>
<evidence type="ECO:0000256" key="2">
    <source>
        <dbReference type="ARBA" id="ARBA00023125"/>
    </source>
</evidence>
<gene>
    <name evidence="5" type="ORF">CIK66_06820</name>
</gene>
<dbReference type="GO" id="GO:0003677">
    <property type="term" value="F:DNA binding"/>
    <property type="evidence" value="ECO:0007669"/>
    <property type="project" value="UniProtKB-KW"/>
</dbReference>
<evidence type="ECO:0000313" key="5">
    <source>
        <dbReference type="EMBL" id="PCC39899.1"/>
    </source>
</evidence>
<dbReference type="SUPFAM" id="SSF48008">
    <property type="entry name" value="GntR ligand-binding domain-like"/>
    <property type="match status" value="1"/>
</dbReference>
<dbReference type="GO" id="GO:0003700">
    <property type="term" value="F:DNA-binding transcription factor activity"/>
    <property type="evidence" value="ECO:0007669"/>
    <property type="project" value="InterPro"/>
</dbReference>
<dbReference type="PROSITE" id="PS50949">
    <property type="entry name" value="HTH_GNTR"/>
    <property type="match status" value="1"/>
</dbReference>
<evidence type="ECO:0000256" key="3">
    <source>
        <dbReference type="ARBA" id="ARBA00023163"/>
    </source>
</evidence>
<feature type="domain" description="HTH gntR-type" evidence="4">
    <location>
        <begin position="13"/>
        <end position="80"/>
    </location>
</feature>
<keyword evidence="6" id="KW-1185">Reference proteome</keyword>
<dbReference type="InterPro" id="IPR036388">
    <property type="entry name" value="WH-like_DNA-bd_sf"/>
</dbReference>
<dbReference type="PANTHER" id="PTHR43537:SF5">
    <property type="entry name" value="UXU OPERON TRANSCRIPTIONAL REGULATOR"/>
    <property type="match status" value="1"/>
</dbReference>
<dbReference type="Gene3D" id="1.10.10.10">
    <property type="entry name" value="Winged helix-like DNA-binding domain superfamily/Winged helix DNA-binding domain"/>
    <property type="match status" value="1"/>
</dbReference>
<evidence type="ECO:0000313" key="6">
    <source>
        <dbReference type="Proteomes" id="UP000218598"/>
    </source>
</evidence>
<keyword evidence="3" id="KW-0804">Transcription</keyword>
<dbReference type="OrthoDB" id="3864082at2"/>
<sequence length="231" mass="24670">MSAPADRDDAVRSTRSEQARRVLAARIMDGALAPGTPLRIGALSRDLAMSATPVREALNLLTGEKLVEYLPMRGFVVTRPPDDDQVRTMGEARLLLEPELAALAAQRATGPERAALAATLESTAAAGVGARFHEYEGYLEHSSSFHAEIARAARNPYLAAALEGIPVHTLRFRRFGDAGVDDSEISVQEHRGVLEAICRADAEAARTAMRAHVRAVTDRALRPGASDGPAA</sequence>
<keyword evidence="1" id="KW-0805">Transcription regulation</keyword>
<dbReference type="Pfam" id="PF07729">
    <property type="entry name" value="FCD"/>
    <property type="match status" value="1"/>
</dbReference>
<comment type="caution">
    <text evidence="5">The sequence shown here is derived from an EMBL/GenBank/DDBJ whole genome shotgun (WGS) entry which is preliminary data.</text>
</comment>
<dbReference type="InterPro" id="IPR036390">
    <property type="entry name" value="WH_DNA-bd_sf"/>
</dbReference>
<dbReference type="Proteomes" id="UP000218598">
    <property type="component" value="Unassembled WGS sequence"/>
</dbReference>
<dbReference type="Pfam" id="PF00392">
    <property type="entry name" value="GntR"/>
    <property type="match status" value="1"/>
</dbReference>
<dbReference type="GeneID" id="95326961"/>
<protein>
    <recommendedName>
        <fullName evidence="4">HTH gntR-type domain-containing protein</fullName>
    </recommendedName>
</protein>
<accession>A0A2A3YKZ6</accession>
<dbReference type="PANTHER" id="PTHR43537">
    <property type="entry name" value="TRANSCRIPTIONAL REGULATOR, GNTR FAMILY"/>
    <property type="match status" value="1"/>
</dbReference>
<dbReference type="InterPro" id="IPR008920">
    <property type="entry name" value="TF_FadR/GntR_C"/>
</dbReference>
<evidence type="ECO:0000259" key="4">
    <source>
        <dbReference type="PROSITE" id="PS50949"/>
    </source>
</evidence>
<evidence type="ECO:0000256" key="1">
    <source>
        <dbReference type="ARBA" id="ARBA00023015"/>
    </source>
</evidence>
<dbReference type="InterPro" id="IPR011711">
    <property type="entry name" value="GntR_C"/>
</dbReference>
<dbReference type="SMART" id="SM00345">
    <property type="entry name" value="HTH_GNTR"/>
    <property type="match status" value="1"/>
</dbReference>
<proteinExistence type="predicted"/>
<dbReference type="InterPro" id="IPR000524">
    <property type="entry name" value="Tscrpt_reg_HTH_GntR"/>
</dbReference>
<dbReference type="SMART" id="SM00895">
    <property type="entry name" value="FCD"/>
    <property type="match status" value="1"/>
</dbReference>
<reference evidence="5 6" key="1">
    <citation type="journal article" date="2017" name="Elife">
        <title>Extensive horizontal gene transfer in cheese-associated bacteria.</title>
        <authorList>
            <person name="Bonham K.S."/>
            <person name="Wolfe B.E."/>
            <person name="Dutton R.J."/>
        </authorList>
    </citation>
    <scope>NUCLEOTIDE SEQUENCE [LARGE SCALE GENOMIC DNA]</scope>
    <source>
        <strain evidence="5 6">341_9</strain>
    </source>
</reference>
<dbReference type="EMBL" id="NRGR01000011">
    <property type="protein sequence ID" value="PCC39899.1"/>
    <property type="molecule type" value="Genomic_DNA"/>
</dbReference>
<name>A0A2A3YKZ6_9MICO</name>
<dbReference type="AlphaFoldDB" id="A0A2A3YKZ6"/>
<dbReference type="Gene3D" id="1.20.120.530">
    <property type="entry name" value="GntR ligand-binding domain-like"/>
    <property type="match status" value="1"/>
</dbReference>
<dbReference type="SUPFAM" id="SSF46785">
    <property type="entry name" value="Winged helix' DNA-binding domain"/>
    <property type="match status" value="1"/>
</dbReference>
<keyword evidence="2" id="KW-0238">DNA-binding</keyword>